<feature type="region of interest" description="Disordered" evidence="1">
    <location>
        <begin position="232"/>
        <end position="260"/>
    </location>
</feature>
<dbReference type="VEuPathDB" id="FungiDB:VP01_670g1"/>
<dbReference type="Proteomes" id="UP000037035">
    <property type="component" value="Unassembled WGS sequence"/>
</dbReference>
<organism evidence="2 3">
    <name type="scientific">Puccinia sorghi</name>
    <dbReference type="NCBI Taxonomy" id="27349"/>
    <lineage>
        <taxon>Eukaryota</taxon>
        <taxon>Fungi</taxon>
        <taxon>Dikarya</taxon>
        <taxon>Basidiomycota</taxon>
        <taxon>Pucciniomycotina</taxon>
        <taxon>Pucciniomycetes</taxon>
        <taxon>Pucciniales</taxon>
        <taxon>Pucciniaceae</taxon>
        <taxon>Puccinia</taxon>
    </lineage>
</organism>
<name>A0A0L6UEQ8_9BASI</name>
<keyword evidence="3" id="KW-1185">Reference proteome</keyword>
<evidence type="ECO:0000313" key="2">
    <source>
        <dbReference type="EMBL" id="KNZ47053.1"/>
    </source>
</evidence>
<dbReference type="OrthoDB" id="10661884at2759"/>
<reference evidence="2 3" key="1">
    <citation type="submission" date="2015-08" db="EMBL/GenBank/DDBJ databases">
        <title>Next Generation Sequencing and Analysis of the Genome of Puccinia sorghi L Schw, the Causal Agent of Maize Common Rust.</title>
        <authorList>
            <person name="Rochi L."/>
            <person name="Burguener G."/>
            <person name="Darino M."/>
            <person name="Turjanski A."/>
            <person name="Kreff E."/>
            <person name="Dieguez M.J."/>
            <person name="Sacco F."/>
        </authorList>
    </citation>
    <scope>NUCLEOTIDE SEQUENCE [LARGE SCALE GENOMIC DNA]</scope>
    <source>
        <strain evidence="2 3">RO10H11247</strain>
    </source>
</reference>
<evidence type="ECO:0000256" key="1">
    <source>
        <dbReference type="SAM" id="MobiDB-lite"/>
    </source>
</evidence>
<dbReference type="EMBL" id="LAVV01012062">
    <property type="protein sequence ID" value="KNZ47053.1"/>
    <property type="molecule type" value="Genomic_DNA"/>
</dbReference>
<protein>
    <submittedName>
        <fullName evidence="2">Uncharacterized protein</fullName>
    </submittedName>
</protein>
<accession>A0A0L6UEQ8</accession>
<evidence type="ECO:0000313" key="3">
    <source>
        <dbReference type="Proteomes" id="UP000037035"/>
    </source>
</evidence>
<comment type="caution">
    <text evidence="2">The sequence shown here is derived from an EMBL/GenBank/DDBJ whole genome shotgun (WGS) entry which is preliminary data.</text>
</comment>
<gene>
    <name evidence="2" type="ORF">VP01_670g1</name>
</gene>
<proteinExistence type="predicted"/>
<sequence length="389" mass="44022">MFRFLSAAMSHTWAFNNTLLINSDTHGLDLLPAFSGTHQAGTRLLFERVCHIWKRDSAVPFLILLRALYPLHPHPIVTHYPGRILTLKLCLFLFSLLLQFPLCSFLRGIPAIPANIWHVMEERQPVSKLYVSVQPCGTRPATREGRLQGLTSTRQEGFSRRDCSSFEAAAVRERETPAHMVRILQIGGRPSSPNQPKSIVSRLSFNGALIGLVSLHKPGSLCNKLRRCPRRLPQTARQKNRASSGIEPETSPNRGPLKEPKGRIIRLDHKADVRWEECQAHVRKGYMAAISNLSLSYFYFIWVHIAGRWGDLSSKLILLFSLLIYRCILYSEIQLHLTNNFVSYGNSRNTGSQICNQAACRFSACLITIKNSKHSLTRKTGSIETIIWN</sequence>
<dbReference type="AlphaFoldDB" id="A0A0L6UEQ8"/>